<proteinExistence type="predicted"/>
<feature type="chain" id="PRO_5014932162" evidence="1">
    <location>
        <begin position="18"/>
        <end position="257"/>
    </location>
</feature>
<dbReference type="EMBL" id="OIVN01001509">
    <property type="protein sequence ID" value="SPC94756.1"/>
    <property type="molecule type" value="Genomic_DNA"/>
</dbReference>
<evidence type="ECO:0000256" key="1">
    <source>
        <dbReference type="SAM" id="SignalP"/>
    </source>
</evidence>
<gene>
    <name evidence="2" type="ORF">FSB_LOCUS22638</name>
</gene>
<feature type="signal peptide" evidence="1">
    <location>
        <begin position="1"/>
        <end position="17"/>
    </location>
</feature>
<keyword evidence="1" id="KW-0732">Signal</keyword>
<accession>A0A2N9FVW9</accession>
<organism evidence="2">
    <name type="scientific">Fagus sylvatica</name>
    <name type="common">Beechnut</name>
    <dbReference type="NCBI Taxonomy" id="28930"/>
    <lineage>
        <taxon>Eukaryota</taxon>
        <taxon>Viridiplantae</taxon>
        <taxon>Streptophyta</taxon>
        <taxon>Embryophyta</taxon>
        <taxon>Tracheophyta</taxon>
        <taxon>Spermatophyta</taxon>
        <taxon>Magnoliopsida</taxon>
        <taxon>eudicotyledons</taxon>
        <taxon>Gunneridae</taxon>
        <taxon>Pentapetalae</taxon>
        <taxon>rosids</taxon>
        <taxon>fabids</taxon>
        <taxon>Fagales</taxon>
        <taxon>Fagaceae</taxon>
        <taxon>Fagus</taxon>
    </lineage>
</organism>
<name>A0A2N9FVW9_FAGSY</name>
<reference evidence="2" key="1">
    <citation type="submission" date="2018-02" db="EMBL/GenBank/DDBJ databases">
        <authorList>
            <person name="Cohen D.B."/>
            <person name="Kent A.D."/>
        </authorList>
    </citation>
    <scope>NUCLEOTIDE SEQUENCE</scope>
</reference>
<evidence type="ECO:0000313" key="2">
    <source>
        <dbReference type="EMBL" id="SPC94756.1"/>
    </source>
</evidence>
<protein>
    <submittedName>
        <fullName evidence="2">Uncharacterized protein</fullName>
    </submittedName>
</protein>
<dbReference type="AlphaFoldDB" id="A0A2N9FVW9"/>
<sequence length="257" mass="28497">MFLLVIFIGAVRSPWQSYLKLRQAWVDLIAGVVGNALQYDEGETLRESNQILMRVEQSTKGGFVLPMVPEWSVTVGDSEGALAVKLKCGNQIHMLGQGRKVSKVEVGPERGKKNAELDLVSLRTVWNSTSQTVWGLADSNKVAISGKPLAIVNPTMGSKEHRALEASKWVMEHVKSLRKYPRAPTEGFEKQAMIMFSAIKERSLKLVCVGMTQRNVTHAAKGAWELRNLETLEIVNIQGGSHFSEQYDGLLSSFLTK</sequence>